<dbReference type="GO" id="GO:0005886">
    <property type="term" value="C:plasma membrane"/>
    <property type="evidence" value="ECO:0007669"/>
    <property type="project" value="UniProtKB-SubCell"/>
</dbReference>
<protein>
    <recommendedName>
        <fullName evidence="8">Probable membrane transporter protein</fullName>
    </recommendedName>
</protein>
<comment type="caution">
    <text evidence="9">The sequence shown here is derived from an EMBL/GenBank/DDBJ whole genome shotgun (WGS) entry which is preliminary data.</text>
</comment>
<name>A0A4V3HF09_9BACL</name>
<dbReference type="Pfam" id="PF01925">
    <property type="entry name" value="TauE"/>
    <property type="match status" value="1"/>
</dbReference>
<evidence type="ECO:0000256" key="7">
    <source>
        <dbReference type="ARBA" id="ARBA00023136"/>
    </source>
</evidence>
<dbReference type="Proteomes" id="UP000294581">
    <property type="component" value="Unassembled WGS sequence"/>
</dbReference>
<evidence type="ECO:0000256" key="4">
    <source>
        <dbReference type="ARBA" id="ARBA00022475"/>
    </source>
</evidence>
<dbReference type="InterPro" id="IPR002781">
    <property type="entry name" value="TM_pro_TauE-like"/>
</dbReference>
<feature type="transmembrane region" description="Helical" evidence="8">
    <location>
        <begin position="28"/>
        <end position="50"/>
    </location>
</feature>
<comment type="similarity">
    <text evidence="2 8">Belongs to the 4-toluene sulfonate uptake permease (TSUP) (TC 2.A.102) family.</text>
</comment>
<feature type="transmembrane region" description="Helical" evidence="8">
    <location>
        <begin position="261"/>
        <end position="281"/>
    </location>
</feature>
<keyword evidence="6 8" id="KW-1133">Transmembrane helix</keyword>
<dbReference type="InterPro" id="IPR052017">
    <property type="entry name" value="TSUP"/>
</dbReference>
<dbReference type="PANTHER" id="PTHR30269:SF0">
    <property type="entry name" value="MEMBRANE TRANSPORTER PROTEIN YFCA-RELATED"/>
    <property type="match status" value="1"/>
</dbReference>
<evidence type="ECO:0000313" key="10">
    <source>
        <dbReference type="Proteomes" id="UP000294581"/>
    </source>
</evidence>
<feature type="transmembrane region" description="Helical" evidence="8">
    <location>
        <begin position="104"/>
        <end position="124"/>
    </location>
</feature>
<evidence type="ECO:0000256" key="2">
    <source>
        <dbReference type="ARBA" id="ARBA00009142"/>
    </source>
</evidence>
<keyword evidence="5 8" id="KW-0812">Transmembrane</keyword>
<evidence type="ECO:0000313" key="9">
    <source>
        <dbReference type="EMBL" id="TDY51041.1"/>
    </source>
</evidence>
<evidence type="ECO:0000256" key="6">
    <source>
        <dbReference type="ARBA" id="ARBA00022989"/>
    </source>
</evidence>
<accession>A0A4V3HF09</accession>
<gene>
    <name evidence="9" type="ORF">C7445_10132</name>
</gene>
<evidence type="ECO:0000256" key="3">
    <source>
        <dbReference type="ARBA" id="ARBA00022448"/>
    </source>
</evidence>
<evidence type="ECO:0000256" key="5">
    <source>
        <dbReference type="ARBA" id="ARBA00022692"/>
    </source>
</evidence>
<dbReference type="AlphaFoldDB" id="A0A4V3HF09"/>
<reference evidence="9 10" key="1">
    <citation type="submission" date="2019-03" db="EMBL/GenBank/DDBJ databases">
        <title>Genomic Encyclopedia of Type Strains, Phase IV (KMG-IV): sequencing the most valuable type-strain genomes for metagenomic binning, comparative biology and taxonomic classification.</title>
        <authorList>
            <person name="Goeker M."/>
        </authorList>
    </citation>
    <scope>NUCLEOTIDE SEQUENCE [LARGE SCALE GENOMIC DNA]</scope>
    <source>
        <strain evidence="9 10">DSM 17974</strain>
    </source>
</reference>
<keyword evidence="10" id="KW-1185">Reference proteome</keyword>
<feature type="transmembrane region" description="Helical" evidence="8">
    <location>
        <begin position="236"/>
        <end position="254"/>
    </location>
</feature>
<organism evidence="9 10">
    <name type="scientific">Alicyclobacillus sacchari</name>
    <dbReference type="NCBI Taxonomy" id="392010"/>
    <lineage>
        <taxon>Bacteria</taxon>
        <taxon>Bacillati</taxon>
        <taxon>Bacillota</taxon>
        <taxon>Bacilli</taxon>
        <taxon>Bacillales</taxon>
        <taxon>Alicyclobacillaceae</taxon>
        <taxon>Alicyclobacillus</taxon>
    </lineage>
</organism>
<evidence type="ECO:0000256" key="8">
    <source>
        <dbReference type="RuleBase" id="RU363041"/>
    </source>
</evidence>
<keyword evidence="3" id="KW-0813">Transport</keyword>
<keyword evidence="4 8" id="KW-1003">Cell membrane</keyword>
<dbReference type="EMBL" id="SORF01000001">
    <property type="protein sequence ID" value="TDY51041.1"/>
    <property type="molecule type" value="Genomic_DNA"/>
</dbReference>
<dbReference type="PANTHER" id="PTHR30269">
    <property type="entry name" value="TRANSMEMBRANE PROTEIN YFCA"/>
    <property type="match status" value="1"/>
</dbReference>
<proteinExistence type="inferred from homology"/>
<keyword evidence="7 8" id="KW-0472">Membrane</keyword>
<sequence length="282" mass="29997">MKVVRQGRWQYNIQDFGPNIVHTERTSYTVHLSLMTVITLAVSGFVAAFIDATVGGGGLISLPALLFVGLPPSLALGTNKLAGTMSAVTSFTSYLTSGKVSIRLVGPLFPLGVFASAAGAIVVHHLPSSFLRPFVLVMLILVASYTIFKKNLGLVEAMRTTTARTYLWTALLAIVLGFYDGFFGPGTGSFLMMGFVLLGFDFLAASGNARTLNFASNVGALIAFASVGSVRYEAGLILGACMMIGAFTGSRFAIRKGSRYVRPIFIGVTCIVIAQQVYTLIH</sequence>
<feature type="transmembrane region" description="Helical" evidence="8">
    <location>
        <begin position="56"/>
        <end position="76"/>
    </location>
</feature>
<comment type="subcellular location">
    <subcellularLocation>
        <location evidence="1 8">Cell membrane</location>
        <topology evidence="1 8">Multi-pass membrane protein</topology>
    </subcellularLocation>
</comment>
<feature type="transmembrane region" description="Helical" evidence="8">
    <location>
        <begin position="211"/>
        <end position="230"/>
    </location>
</feature>
<feature type="transmembrane region" description="Helical" evidence="8">
    <location>
        <begin position="130"/>
        <end position="148"/>
    </location>
</feature>
<evidence type="ECO:0000256" key="1">
    <source>
        <dbReference type="ARBA" id="ARBA00004651"/>
    </source>
</evidence>